<feature type="chain" id="PRO_5002791499" evidence="2">
    <location>
        <begin position="20"/>
        <end position="110"/>
    </location>
</feature>
<reference evidence="3" key="2">
    <citation type="submission" date="2005-07" db="EMBL/GenBank/DDBJ databases">
        <title>Annotation of the Saccharomyces cerevisiae RM11-1a Genome.</title>
        <authorList>
            <consortium name="The Broad Institute Genome Sequencing Platform"/>
            <person name="Birren B."/>
            <person name="Lander E."/>
            <person name="Galagan J."/>
            <person name="Nusbaum C."/>
            <person name="Devon K."/>
            <person name="Cuomo C."/>
            <person name="Jaffe D."/>
            <person name="Butler J."/>
            <person name="Alvarez P."/>
            <person name="Gnerre S."/>
            <person name="Grabherr M."/>
            <person name="Kleber M."/>
            <person name="Mauceli E."/>
            <person name="Brockman W."/>
            <person name="MacCallum I.A."/>
            <person name="Rounsley S."/>
            <person name="Young S."/>
            <person name="LaButti K."/>
            <person name="Pushparaj V."/>
            <person name="DeCaprio D."/>
            <person name="Crawford M."/>
            <person name="Koehrsen M."/>
            <person name="Engels R."/>
            <person name="Montgomery P."/>
            <person name="Pearson M."/>
            <person name="Howarth C."/>
            <person name="Larson L."/>
            <person name="Luoma S."/>
            <person name="White J."/>
            <person name="O'Leary S."/>
            <person name="Kodira C."/>
            <person name="Zeng Q."/>
            <person name="Yandava C."/>
            <person name="Alvarado L."/>
            <person name="Pratt S."/>
            <person name="Kruglyak L."/>
        </authorList>
    </citation>
    <scope>NUCLEOTIDE SEQUENCE</scope>
    <source>
        <strain evidence="3">RM11-1a</strain>
    </source>
</reference>
<evidence type="ECO:0000313" key="4">
    <source>
        <dbReference type="Proteomes" id="UP000008335"/>
    </source>
</evidence>
<feature type="signal peptide" evidence="2">
    <location>
        <begin position="1"/>
        <end position="19"/>
    </location>
</feature>
<reference evidence="3" key="1">
    <citation type="submission" date="2005-03" db="EMBL/GenBank/DDBJ databases">
        <authorList>
            <person name="Giovannoni S.J."/>
            <person name="Cho J.-C."/>
            <person name="Ferriera S."/>
            <person name="Johnson J."/>
            <person name="Kravitz S."/>
            <person name="Halpern A."/>
            <person name="Remington K."/>
            <person name="Beeson K."/>
            <person name="Tran B."/>
            <person name="Rogers Y.-H."/>
            <person name="Friedman R."/>
            <person name="Venter J.C."/>
        </authorList>
    </citation>
    <scope>NUCLEOTIDE SEQUENCE</scope>
    <source>
        <strain evidence="3">RM11-1a</strain>
    </source>
</reference>
<keyword evidence="2" id="KW-0732">Signal</keyword>
<keyword evidence="1" id="KW-0472">Membrane</keyword>
<dbReference type="EMBL" id="CH408050">
    <property type="protein sequence ID" value="EDV12769.1"/>
    <property type="molecule type" value="Genomic_DNA"/>
</dbReference>
<keyword evidence="1" id="KW-1133">Transmembrane helix</keyword>
<dbReference type="AlphaFoldDB" id="B3LQB6"/>
<evidence type="ECO:0000256" key="2">
    <source>
        <dbReference type="SAM" id="SignalP"/>
    </source>
</evidence>
<evidence type="ECO:0000256" key="1">
    <source>
        <dbReference type="SAM" id="Phobius"/>
    </source>
</evidence>
<feature type="transmembrane region" description="Helical" evidence="1">
    <location>
        <begin position="88"/>
        <end position="109"/>
    </location>
</feature>
<evidence type="ECO:0000313" key="3">
    <source>
        <dbReference type="EMBL" id="EDV12769.1"/>
    </source>
</evidence>
<keyword evidence="4" id="KW-1185">Reference proteome</keyword>
<accession>B3LQB6</accession>
<proteinExistence type="predicted"/>
<organism evidence="3 4">
    <name type="scientific">Saccharomyces cerevisiae (strain RM11-1a)</name>
    <name type="common">Baker's yeast</name>
    <dbReference type="NCBI Taxonomy" id="285006"/>
    <lineage>
        <taxon>Eukaryota</taxon>
        <taxon>Fungi</taxon>
        <taxon>Dikarya</taxon>
        <taxon>Ascomycota</taxon>
        <taxon>Saccharomycotina</taxon>
        <taxon>Saccharomycetes</taxon>
        <taxon>Saccharomycetales</taxon>
        <taxon>Saccharomycetaceae</taxon>
        <taxon>Saccharomyces</taxon>
    </lineage>
</organism>
<dbReference type="HOGENOM" id="CLU_2173009_0_0_1"/>
<gene>
    <name evidence="3" type="ORF">SCRG_03679</name>
</gene>
<protein>
    <submittedName>
        <fullName evidence="3">Uncharacterized protein</fullName>
    </submittedName>
</protein>
<name>B3LQB6_YEAS1</name>
<keyword evidence="1" id="KW-0812">Transmembrane</keyword>
<sequence length="110" mass="12254">MKFLPFLRFCTWYVILVRGSPPLMKYECSDVGKKFNGTVCSDASSDCDTSVPPKVPLDPTGAAGRYFVTKLVGERGTSSNIFSRLDMAILEALIFMQSCLILSCSWWILN</sequence>
<dbReference type="Proteomes" id="UP000008335">
    <property type="component" value="Unassembled WGS sequence"/>
</dbReference>